<accession>A0A438IM03</accession>
<evidence type="ECO:0000259" key="2">
    <source>
        <dbReference type="Pfam" id="PF25896"/>
    </source>
</evidence>
<reference evidence="3 4" key="1">
    <citation type="journal article" date="2018" name="PLoS Genet.">
        <title>Population sequencing reveals clonal diversity and ancestral inbreeding in the grapevine cultivar Chardonnay.</title>
        <authorList>
            <person name="Roach M.J."/>
            <person name="Johnson D.L."/>
            <person name="Bohlmann J."/>
            <person name="van Vuuren H.J."/>
            <person name="Jones S.J."/>
            <person name="Pretorius I.S."/>
            <person name="Schmidt S.A."/>
            <person name="Borneman A.R."/>
        </authorList>
    </citation>
    <scope>NUCLEOTIDE SEQUENCE [LARGE SCALE GENOMIC DNA]</scope>
    <source>
        <strain evidence="4">cv. Chardonnay</strain>
        <tissue evidence="3">Leaf</tissue>
    </source>
</reference>
<dbReference type="InterPro" id="IPR058942">
    <property type="entry name" value="AT3G52170-like"/>
</dbReference>
<sequence length="444" mass="48682">MHAIKGGWVGQTFALAKGNDSGRRKSRIRRSKEERKEMVESFIKKYQKSNDGNFPSLNLTHKAVGGSFYTVREIVREIIQENRVLGPAKLTPEEQHIVELSEQYPLGSISLEPQVHLSSSVETDSVPDHYQIRSEELVLDSSRKYTGSEHHIFDNGRIINGSHMEKKNEESDIPIYAELEVAETSGAKNTVLEEVEVTAAKVTDIAADVVVETFPLRSFTKPSYSLDGELGEASIMTGILEEKETEKVETETGKSSVLDGKNSVEDPFGLVDEKAVTSPGGSLLEMNSGLIDEEAVKNVADPLLESSNITSINKDVVHDDQDGTVLEVKTSHGDCLSSDTFEQSQEIAENKNLDSPNGIHSKNMTGSSTSSACSETISEEAIVIEKKPNIEDGSIPQKGSSPTLDRINLESWEGASKKSTEPETNPFLAFIKAFVAGFVKFWSE</sequence>
<feature type="region of interest" description="Disordered" evidence="1">
    <location>
        <begin position="351"/>
        <end position="372"/>
    </location>
</feature>
<feature type="compositionally biased region" description="Polar residues" evidence="1">
    <location>
        <begin position="351"/>
        <end position="366"/>
    </location>
</feature>
<protein>
    <recommendedName>
        <fullName evidence="2">AT3G52170-like helix-turn-helix domain-containing protein</fullName>
    </recommendedName>
</protein>
<name>A0A438IM03_VITVI</name>
<evidence type="ECO:0000313" key="3">
    <source>
        <dbReference type="EMBL" id="RVW97742.1"/>
    </source>
</evidence>
<evidence type="ECO:0000256" key="1">
    <source>
        <dbReference type="SAM" id="MobiDB-lite"/>
    </source>
</evidence>
<comment type="caution">
    <text evidence="3">The sequence shown here is derived from an EMBL/GenBank/DDBJ whole genome shotgun (WGS) entry which is preliminary data.</text>
</comment>
<proteinExistence type="predicted"/>
<dbReference type="EMBL" id="QGNW01000098">
    <property type="protein sequence ID" value="RVW97742.1"/>
    <property type="molecule type" value="Genomic_DNA"/>
</dbReference>
<dbReference type="Proteomes" id="UP000288805">
    <property type="component" value="Unassembled WGS sequence"/>
</dbReference>
<dbReference type="InterPro" id="IPR058941">
    <property type="entry name" value="HTH_AT3G52170-like"/>
</dbReference>
<feature type="region of interest" description="Disordered" evidence="1">
    <location>
        <begin position="389"/>
        <end position="422"/>
    </location>
</feature>
<dbReference type="AlphaFoldDB" id="A0A438IM03"/>
<feature type="domain" description="AT3G52170-like helix-turn-helix" evidence="2">
    <location>
        <begin position="31"/>
        <end position="79"/>
    </location>
</feature>
<dbReference type="Pfam" id="PF25896">
    <property type="entry name" value="HTH_AT3G52170"/>
    <property type="match status" value="1"/>
</dbReference>
<dbReference type="PANTHER" id="PTHR34568:SF1">
    <property type="entry name" value="DNA BINDING PROTEIN"/>
    <property type="match status" value="1"/>
</dbReference>
<dbReference type="PANTHER" id="PTHR34568">
    <property type="entry name" value="RRM DOMAIN-CONTAINING PROTEIN"/>
    <property type="match status" value="1"/>
</dbReference>
<organism evidence="3 4">
    <name type="scientific">Vitis vinifera</name>
    <name type="common">Grape</name>
    <dbReference type="NCBI Taxonomy" id="29760"/>
    <lineage>
        <taxon>Eukaryota</taxon>
        <taxon>Viridiplantae</taxon>
        <taxon>Streptophyta</taxon>
        <taxon>Embryophyta</taxon>
        <taxon>Tracheophyta</taxon>
        <taxon>Spermatophyta</taxon>
        <taxon>Magnoliopsida</taxon>
        <taxon>eudicotyledons</taxon>
        <taxon>Gunneridae</taxon>
        <taxon>Pentapetalae</taxon>
        <taxon>rosids</taxon>
        <taxon>Vitales</taxon>
        <taxon>Vitaceae</taxon>
        <taxon>Viteae</taxon>
        <taxon>Vitis</taxon>
    </lineage>
</organism>
<evidence type="ECO:0000313" key="4">
    <source>
        <dbReference type="Proteomes" id="UP000288805"/>
    </source>
</evidence>
<gene>
    <name evidence="3" type="ORF">CK203_028126</name>
</gene>